<dbReference type="PANTHER" id="PTHR12783">
    <property type="entry name" value="RALA BINDING PROTEIN 1 RALBP1"/>
    <property type="match status" value="1"/>
</dbReference>
<dbReference type="STRING" id="102285.A0A0R3T9V1"/>
<dbReference type="InterPro" id="IPR000198">
    <property type="entry name" value="RhoGAP_dom"/>
</dbReference>
<feature type="region of interest" description="Disordered" evidence="2">
    <location>
        <begin position="43"/>
        <end position="152"/>
    </location>
</feature>
<organism evidence="6">
    <name type="scientific">Rodentolepis nana</name>
    <name type="common">Dwarf tapeworm</name>
    <name type="synonym">Hymenolepis nana</name>
    <dbReference type="NCBI Taxonomy" id="102285"/>
    <lineage>
        <taxon>Eukaryota</taxon>
        <taxon>Metazoa</taxon>
        <taxon>Spiralia</taxon>
        <taxon>Lophotrochozoa</taxon>
        <taxon>Platyhelminthes</taxon>
        <taxon>Cestoda</taxon>
        <taxon>Eucestoda</taxon>
        <taxon>Cyclophyllidea</taxon>
        <taxon>Hymenolepididae</taxon>
        <taxon>Rodentolepis</taxon>
    </lineage>
</organism>
<dbReference type="PROSITE" id="PS50238">
    <property type="entry name" value="RHOGAP"/>
    <property type="match status" value="1"/>
</dbReference>
<dbReference type="PANTHER" id="PTHR12783:SF5">
    <property type="entry name" value="RALA-BINDING PROTEIN 1"/>
    <property type="match status" value="1"/>
</dbReference>
<evidence type="ECO:0000256" key="1">
    <source>
        <dbReference type="SAM" id="Coils"/>
    </source>
</evidence>
<dbReference type="Proteomes" id="UP000278807">
    <property type="component" value="Unassembled WGS sequence"/>
</dbReference>
<dbReference type="EMBL" id="UZAE01002392">
    <property type="protein sequence ID" value="VDN99697.1"/>
    <property type="molecule type" value="Genomic_DNA"/>
</dbReference>
<evidence type="ECO:0000313" key="4">
    <source>
        <dbReference type="EMBL" id="VDN99697.1"/>
    </source>
</evidence>
<protein>
    <submittedName>
        <fullName evidence="6">Rho-GAP domain-containing protein</fullName>
    </submittedName>
</protein>
<dbReference type="GO" id="GO:0031267">
    <property type="term" value="F:small GTPase binding"/>
    <property type="evidence" value="ECO:0007669"/>
    <property type="project" value="InterPro"/>
</dbReference>
<name>A0A0R3T9V1_RODNA</name>
<dbReference type="Gene3D" id="1.10.555.10">
    <property type="entry name" value="Rho GTPase activation protein"/>
    <property type="match status" value="1"/>
</dbReference>
<evidence type="ECO:0000313" key="6">
    <source>
        <dbReference type="WBParaSite" id="HNAJ_0000384001-mRNA-1"/>
    </source>
</evidence>
<evidence type="ECO:0000259" key="3">
    <source>
        <dbReference type="PROSITE" id="PS50238"/>
    </source>
</evidence>
<dbReference type="WBParaSite" id="HNAJ_0000384001-mRNA-1">
    <property type="protein sequence ID" value="HNAJ_0000384001-mRNA-1"/>
    <property type="gene ID" value="HNAJ_0000384001"/>
</dbReference>
<reference evidence="4 5" key="2">
    <citation type="submission" date="2018-11" db="EMBL/GenBank/DDBJ databases">
        <authorList>
            <consortium name="Pathogen Informatics"/>
        </authorList>
    </citation>
    <scope>NUCLEOTIDE SEQUENCE [LARGE SCALE GENOMIC DNA]</scope>
</reference>
<evidence type="ECO:0000313" key="5">
    <source>
        <dbReference type="Proteomes" id="UP000278807"/>
    </source>
</evidence>
<dbReference type="OrthoDB" id="10033734at2759"/>
<dbReference type="AlphaFoldDB" id="A0A0R3T9V1"/>
<dbReference type="GO" id="GO:0007264">
    <property type="term" value="P:small GTPase-mediated signal transduction"/>
    <property type="evidence" value="ECO:0007669"/>
    <property type="project" value="InterPro"/>
</dbReference>
<evidence type="ECO:0000256" key="2">
    <source>
        <dbReference type="SAM" id="MobiDB-lite"/>
    </source>
</evidence>
<keyword evidence="5" id="KW-1185">Reference proteome</keyword>
<keyword evidence="1" id="KW-0175">Coiled coil</keyword>
<feature type="domain" description="Rho-GAP" evidence="3">
    <location>
        <begin position="234"/>
        <end position="283"/>
    </location>
</feature>
<gene>
    <name evidence="4" type="ORF">HNAJ_LOCUS3838</name>
</gene>
<sequence>MDKFKKSNETPISESPKSEHFWLASGSAVNDASFLPGECLANAHSDDELPAMPDMVFDPSSIRDGTPEENNLLMEDDAPLCSVIEEPEPSHSSSKKPMAAVFRLPTSKKNRSRKEPLRLSTPTIGDELPHSFSPPEETSLFSDRQVDKSSKVQISNHAEKKVKKLKQSKSNVKNQIDDEKAKSKAMKKIEEAAGVLEFPLKVTNKKKKLKKKHKKKCGEPISTEPIVDRTLIGVSLETALERNPSHDGIPLPAFFRYLIDFVEKYGLAIEGIYRVGSRSQFPS</sequence>
<accession>A0A0R3T9V1</accession>
<dbReference type="InterPro" id="IPR008936">
    <property type="entry name" value="Rho_GTPase_activation_prot"/>
</dbReference>
<reference evidence="6" key="1">
    <citation type="submission" date="2017-02" db="UniProtKB">
        <authorList>
            <consortium name="WormBaseParasite"/>
        </authorList>
    </citation>
    <scope>IDENTIFICATION</scope>
</reference>
<feature type="coiled-coil region" evidence="1">
    <location>
        <begin position="155"/>
        <end position="182"/>
    </location>
</feature>
<dbReference type="GO" id="GO:0005096">
    <property type="term" value="F:GTPase activator activity"/>
    <property type="evidence" value="ECO:0007669"/>
    <property type="project" value="InterPro"/>
</dbReference>
<dbReference type="InterPro" id="IPR039767">
    <property type="entry name" value="RALBP1"/>
</dbReference>
<proteinExistence type="predicted"/>
<dbReference type="SUPFAM" id="SSF48350">
    <property type="entry name" value="GTPase activation domain, GAP"/>
    <property type="match status" value="1"/>
</dbReference>